<name>A0AAV3A260_PYXAD</name>
<dbReference type="SUPFAM" id="SSF56672">
    <property type="entry name" value="DNA/RNA polymerases"/>
    <property type="match status" value="1"/>
</dbReference>
<evidence type="ECO:0000313" key="5">
    <source>
        <dbReference type="Proteomes" id="UP001181693"/>
    </source>
</evidence>
<dbReference type="Pfam" id="PF00078">
    <property type="entry name" value="RVT_1"/>
    <property type="match status" value="1"/>
</dbReference>
<dbReference type="Proteomes" id="UP001181693">
    <property type="component" value="Unassembled WGS sequence"/>
</dbReference>
<organism evidence="4 5">
    <name type="scientific">Pyxicephalus adspersus</name>
    <name type="common">African bullfrog</name>
    <dbReference type="NCBI Taxonomy" id="30357"/>
    <lineage>
        <taxon>Eukaryota</taxon>
        <taxon>Metazoa</taxon>
        <taxon>Chordata</taxon>
        <taxon>Craniata</taxon>
        <taxon>Vertebrata</taxon>
        <taxon>Euteleostomi</taxon>
        <taxon>Amphibia</taxon>
        <taxon>Batrachia</taxon>
        <taxon>Anura</taxon>
        <taxon>Neobatrachia</taxon>
        <taxon>Ranoidea</taxon>
        <taxon>Pyxicephalidae</taxon>
        <taxon>Pyxicephalinae</taxon>
        <taxon>Pyxicephalus</taxon>
    </lineage>
</organism>
<protein>
    <recommendedName>
        <fullName evidence="2">ribonuclease H</fullName>
        <ecNumber evidence="2">3.1.26.4</ecNumber>
    </recommendedName>
</protein>
<dbReference type="InterPro" id="IPR000477">
    <property type="entry name" value="RT_dom"/>
</dbReference>
<evidence type="ECO:0000259" key="3">
    <source>
        <dbReference type="Pfam" id="PF00078"/>
    </source>
</evidence>
<dbReference type="EC" id="3.1.26.4" evidence="2"/>
<reference evidence="4" key="1">
    <citation type="thesis" date="2020" institute="ProQuest LLC" country="789 East Eisenhower Parkway, Ann Arbor, MI, USA">
        <title>Comparative Genomics and Chromosome Evolution.</title>
        <authorList>
            <person name="Mudd A.B."/>
        </authorList>
    </citation>
    <scope>NUCLEOTIDE SEQUENCE</scope>
    <source>
        <strain evidence="4">1538</strain>
        <tissue evidence="4">Blood</tissue>
    </source>
</reference>
<feature type="domain" description="Reverse transcriptase" evidence="3">
    <location>
        <begin position="113"/>
        <end position="198"/>
    </location>
</feature>
<dbReference type="InterPro" id="IPR043502">
    <property type="entry name" value="DNA/RNA_pol_sf"/>
</dbReference>
<gene>
    <name evidence="4" type="ORF">GDO54_016699</name>
</gene>
<evidence type="ECO:0000313" key="4">
    <source>
        <dbReference type="EMBL" id="DBA18456.1"/>
    </source>
</evidence>
<dbReference type="AlphaFoldDB" id="A0AAV3A260"/>
<dbReference type="InterPro" id="IPR051320">
    <property type="entry name" value="Viral_Replic_Matur_Polypro"/>
</dbReference>
<dbReference type="EMBL" id="DYDO01000009">
    <property type="protein sequence ID" value="DBA18456.1"/>
    <property type="molecule type" value="Genomic_DNA"/>
</dbReference>
<dbReference type="FunFam" id="3.30.70.270:FF:000020">
    <property type="entry name" value="Transposon Tf2-6 polyprotein-like Protein"/>
    <property type="match status" value="1"/>
</dbReference>
<proteinExistence type="inferred from homology"/>
<comment type="caution">
    <text evidence="4">The sequence shown here is derived from an EMBL/GenBank/DDBJ whole genome shotgun (WGS) entry which is preliminary data.</text>
</comment>
<comment type="similarity">
    <text evidence="1">Belongs to the beta type-B retroviral polymerase family. HERV class-II K(HML-2) pol subfamily.</text>
</comment>
<dbReference type="Gene3D" id="3.30.70.270">
    <property type="match status" value="2"/>
</dbReference>
<evidence type="ECO:0000256" key="2">
    <source>
        <dbReference type="ARBA" id="ARBA00012180"/>
    </source>
</evidence>
<dbReference type="PANTHER" id="PTHR33064">
    <property type="entry name" value="POL PROTEIN"/>
    <property type="match status" value="1"/>
</dbReference>
<dbReference type="PANTHER" id="PTHR33064:SF37">
    <property type="entry name" value="RIBONUCLEASE H"/>
    <property type="match status" value="1"/>
</dbReference>
<accession>A0AAV3A260</accession>
<evidence type="ECO:0000256" key="1">
    <source>
        <dbReference type="ARBA" id="ARBA00010879"/>
    </source>
</evidence>
<keyword evidence="5" id="KW-1185">Reference proteome</keyword>
<dbReference type="InterPro" id="IPR043128">
    <property type="entry name" value="Rev_trsase/Diguanyl_cyclase"/>
</dbReference>
<sequence length="319" mass="37370">MAFPPGTSSKNFIWTEEEPFKDRNRVIPQKEVQDLRQQLTDLTDAGIIHGHQTIPRPPKGTKINKMVKFCMDYYWYKNQKIPDLVLGMVSELGQVPMYPGERENPYTLRPLGFYETERMQPGYCDMLATFQKLMGYIFRDLNMVDLLILLDYIIVFGTTFEEHKVRLQKTLNRLQKEGYKVSAVKSTFCSTSFGYIGHLISEQGITIAPEKVKLMSAWPKPKTVTELKSFLEFCGYYQHFYKDFGKISKPLTKLLQDVAADKQKDEEAIPKLPWWTRESIEERWTKECSEAFRSLKACITHAPVLERVNMSQRLPYRYW</sequence>